<evidence type="ECO:0000313" key="2">
    <source>
        <dbReference type="Proteomes" id="UP000324632"/>
    </source>
</evidence>
<name>A0A5A9NL89_9TELE</name>
<sequence length="147" mass="16232">MHLDSRSTVLELSPATDSTLGKKNAISLSSDNADLWFLVLTSSFLKGARRKEQLSLRTPQTGVHTLQTCEEREKWSSHFFVLSLSAATVLAPVQIKAGNWLQRANICWYSTAEGDGMYGTAAGKNPERPLLLDWNGSEGPLETTRHD</sequence>
<accession>A0A5A9NL89</accession>
<gene>
    <name evidence="1" type="ORF">E1301_Tti003949</name>
</gene>
<dbReference type="Proteomes" id="UP000324632">
    <property type="component" value="Chromosome 17"/>
</dbReference>
<dbReference type="AlphaFoldDB" id="A0A5A9NL89"/>
<comment type="caution">
    <text evidence="1">The sequence shown here is derived from an EMBL/GenBank/DDBJ whole genome shotgun (WGS) entry which is preliminary data.</text>
</comment>
<evidence type="ECO:0000313" key="1">
    <source>
        <dbReference type="EMBL" id="KAA0709626.1"/>
    </source>
</evidence>
<reference evidence="1 2" key="1">
    <citation type="journal article" date="2019" name="Mol. Ecol. Resour.">
        <title>Chromosome-level genome assembly of Triplophysa tibetana, a fish adapted to the harsh high-altitude environment of the Tibetan Plateau.</title>
        <authorList>
            <person name="Yang X."/>
            <person name="Liu H."/>
            <person name="Ma Z."/>
            <person name="Zou Y."/>
            <person name="Zou M."/>
            <person name="Mao Y."/>
            <person name="Li X."/>
            <person name="Wang H."/>
            <person name="Chen T."/>
            <person name="Wang W."/>
            <person name="Yang R."/>
        </authorList>
    </citation>
    <scope>NUCLEOTIDE SEQUENCE [LARGE SCALE GENOMIC DNA]</scope>
    <source>
        <strain evidence="1">TTIB1903HZAU</strain>
        <tissue evidence="1">Muscle</tissue>
    </source>
</reference>
<organism evidence="1 2">
    <name type="scientific">Triplophysa tibetana</name>
    <dbReference type="NCBI Taxonomy" id="1572043"/>
    <lineage>
        <taxon>Eukaryota</taxon>
        <taxon>Metazoa</taxon>
        <taxon>Chordata</taxon>
        <taxon>Craniata</taxon>
        <taxon>Vertebrata</taxon>
        <taxon>Euteleostomi</taxon>
        <taxon>Actinopterygii</taxon>
        <taxon>Neopterygii</taxon>
        <taxon>Teleostei</taxon>
        <taxon>Ostariophysi</taxon>
        <taxon>Cypriniformes</taxon>
        <taxon>Nemacheilidae</taxon>
        <taxon>Triplophysa</taxon>
    </lineage>
</organism>
<dbReference type="EMBL" id="SOYY01000017">
    <property type="protein sequence ID" value="KAA0709626.1"/>
    <property type="molecule type" value="Genomic_DNA"/>
</dbReference>
<keyword evidence="2" id="KW-1185">Reference proteome</keyword>
<protein>
    <submittedName>
        <fullName evidence="1">Uncharacterized protein</fullName>
    </submittedName>
</protein>
<proteinExistence type="predicted"/>